<evidence type="ECO:0000256" key="6">
    <source>
        <dbReference type="ARBA" id="ARBA00022801"/>
    </source>
</evidence>
<dbReference type="InterPro" id="IPR041489">
    <property type="entry name" value="PDZ_6"/>
</dbReference>
<dbReference type="Pfam" id="PF17820">
    <property type="entry name" value="PDZ_6"/>
    <property type="match status" value="1"/>
</dbReference>
<comment type="similarity">
    <text evidence="3 11">Belongs to the peptidase M50B family.</text>
</comment>
<dbReference type="GO" id="GO:0046872">
    <property type="term" value="F:metal ion binding"/>
    <property type="evidence" value="ECO:0007669"/>
    <property type="project" value="UniProtKB-KW"/>
</dbReference>
<keyword evidence="11" id="KW-0479">Metal-binding</keyword>
<keyword evidence="6 11" id="KW-0378">Hydrolase</keyword>
<proteinExistence type="inferred from homology"/>
<keyword evidence="4 13" id="KW-0645">Protease</keyword>
<feature type="transmembrane region" description="Helical" evidence="11">
    <location>
        <begin position="91"/>
        <end position="117"/>
    </location>
</feature>
<dbReference type="SMART" id="SM00228">
    <property type="entry name" value="PDZ"/>
    <property type="match status" value="1"/>
</dbReference>
<evidence type="ECO:0000259" key="12">
    <source>
        <dbReference type="PROSITE" id="PS50106"/>
    </source>
</evidence>
<dbReference type="AlphaFoldDB" id="A0A2M7XHH2"/>
<keyword evidence="9 11" id="KW-0482">Metalloprotease</keyword>
<dbReference type="Pfam" id="PF02163">
    <property type="entry name" value="Peptidase_M50"/>
    <property type="match status" value="1"/>
</dbReference>
<sequence>MFFTIIIFLLLLSILVFVHEFGHFITAKKMGMKVEEFGFGFPPRLFGIKRGETIYSINWIPLGGFVKVKGESGEFKEEQDSFASKPVWKRFIVLVAGVVMNLILTVVLLSIGFWIGIPSVVHKDLPASVDINDKAIRIISVLPQSPADQSGMQMGDKLISIDGQTFEDADGARLFIEEAQGQELSMVFSRADEQKQVFVKAEFLPEVGKSALGIGLVQTALISYPWYLAIGEGITSTAVLTWEILKAFGNLLGNIIIHQEVSMDVSGPVGIAVMTGEVAALGLNYLIQFAALLSLNLAILNILPFPALDGGRVLFLLIEKFRGRAVSEKVEGAIHNLGFLLLMLLVVLVTYRDIVKLFVS</sequence>
<dbReference type="GO" id="GO:0016020">
    <property type="term" value="C:membrane"/>
    <property type="evidence" value="ECO:0007669"/>
    <property type="project" value="UniProtKB-SubCell"/>
</dbReference>
<evidence type="ECO:0000256" key="11">
    <source>
        <dbReference type="RuleBase" id="RU362031"/>
    </source>
</evidence>
<reference evidence="14" key="1">
    <citation type="submission" date="2017-09" db="EMBL/GenBank/DDBJ databases">
        <title>Depth-based differentiation of microbial function through sediment-hosted aquifers and enrichment of novel symbionts in the deep terrestrial subsurface.</title>
        <authorList>
            <person name="Probst A.J."/>
            <person name="Ladd B."/>
            <person name="Jarett J.K."/>
            <person name="Geller-Mcgrath D.E."/>
            <person name="Sieber C.M.K."/>
            <person name="Emerson J.B."/>
            <person name="Anantharaman K."/>
            <person name="Thomas B.C."/>
            <person name="Malmstrom R."/>
            <person name="Stieglmeier M."/>
            <person name="Klingl A."/>
            <person name="Woyke T."/>
            <person name="Ryan C.M."/>
            <person name="Banfield J.F."/>
        </authorList>
    </citation>
    <scope>NUCLEOTIDE SEQUENCE [LARGE SCALE GENOMIC DNA]</scope>
</reference>
<organism evidence="13 14">
    <name type="scientific">Candidatus Uhrbacteria bacterium CG_4_9_14_3_um_filter_36_7</name>
    <dbReference type="NCBI Taxonomy" id="1975033"/>
    <lineage>
        <taxon>Bacteria</taxon>
        <taxon>Candidatus Uhriibacteriota</taxon>
    </lineage>
</organism>
<evidence type="ECO:0000256" key="4">
    <source>
        <dbReference type="ARBA" id="ARBA00022670"/>
    </source>
</evidence>
<evidence type="ECO:0000256" key="9">
    <source>
        <dbReference type="ARBA" id="ARBA00023049"/>
    </source>
</evidence>
<comment type="caution">
    <text evidence="13">The sequence shown here is derived from an EMBL/GenBank/DDBJ whole genome shotgun (WGS) entry which is preliminary data.</text>
</comment>
<dbReference type="PANTHER" id="PTHR42837:SF2">
    <property type="entry name" value="MEMBRANE METALLOPROTEASE ARASP2, CHLOROPLASTIC-RELATED"/>
    <property type="match status" value="1"/>
</dbReference>
<dbReference type="NCBIfam" id="TIGR00054">
    <property type="entry name" value="RIP metalloprotease RseP"/>
    <property type="match status" value="1"/>
</dbReference>
<keyword evidence="10 11" id="KW-0472">Membrane</keyword>
<evidence type="ECO:0000256" key="2">
    <source>
        <dbReference type="ARBA" id="ARBA00004141"/>
    </source>
</evidence>
<dbReference type="PROSITE" id="PS50106">
    <property type="entry name" value="PDZ"/>
    <property type="match status" value="1"/>
</dbReference>
<keyword evidence="5 11" id="KW-0812">Transmembrane</keyword>
<keyword evidence="8 11" id="KW-1133">Transmembrane helix</keyword>
<dbReference type="EMBL" id="PFWS01000031">
    <property type="protein sequence ID" value="PJA47323.1"/>
    <property type="molecule type" value="Genomic_DNA"/>
</dbReference>
<comment type="subcellular location">
    <subcellularLocation>
        <location evidence="2">Membrane</location>
        <topology evidence="2">Multi-pass membrane protein</topology>
    </subcellularLocation>
</comment>
<dbReference type="CDD" id="cd06163">
    <property type="entry name" value="S2P-M50_PDZ_RseP-like"/>
    <property type="match status" value="1"/>
</dbReference>
<name>A0A2M7XHH2_9BACT</name>
<dbReference type="GO" id="GO:0006508">
    <property type="term" value="P:proteolysis"/>
    <property type="evidence" value="ECO:0007669"/>
    <property type="project" value="UniProtKB-KW"/>
</dbReference>
<evidence type="ECO:0000256" key="5">
    <source>
        <dbReference type="ARBA" id="ARBA00022692"/>
    </source>
</evidence>
<evidence type="ECO:0000256" key="8">
    <source>
        <dbReference type="ARBA" id="ARBA00022989"/>
    </source>
</evidence>
<keyword evidence="7 11" id="KW-0862">Zinc</keyword>
<comment type="cofactor">
    <cofactor evidence="1 11">
        <name>Zn(2+)</name>
        <dbReference type="ChEBI" id="CHEBI:29105"/>
    </cofactor>
</comment>
<dbReference type="SUPFAM" id="SSF50156">
    <property type="entry name" value="PDZ domain-like"/>
    <property type="match status" value="1"/>
</dbReference>
<gene>
    <name evidence="13" type="primary">rseP</name>
    <name evidence="13" type="ORF">CO172_02030</name>
</gene>
<dbReference type="InterPro" id="IPR001478">
    <property type="entry name" value="PDZ"/>
</dbReference>
<feature type="transmembrane region" description="Helical" evidence="11">
    <location>
        <begin position="330"/>
        <end position="351"/>
    </location>
</feature>
<dbReference type="Proteomes" id="UP000229749">
    <property type="component" value="Unassembled WGS sequence"/>
</dbReference>
<evidence type="ECO:0000256" key="7">
    <source>
        <dbReference type="ARBA" id="ARBA00022833"/>
    </source>
</evidence>
<feature type="domain" description="PDZ" evidence="12">
    <location>
        <begin position="103"/>
        <end position="168"/>
    </location>
</feature>
<dbReference type="InterPro" id="IPR004387">
    <property type="entry name" value="Pept_M50_Zn"/>
</dbReference>
<evidence type="ECO:0000256" key="3">
    <source>
        <dbReference type="ARBA" id="ARBA00007931"/>
    </source>
</evidence>
<evidence type="ECO:0000313" key="13">
    <source>
        <dbReference type="EMBL" id="PJA47323.1"/>
    </source>
</evidence>
<evidence type="ECO:0000256" key="10">
    <source>
        <dbReference type="ARBA" id="ARBA00023136"/>
    </source>
</evidence>
<protein>
    <recommendedName>
        <fullName evidence="11">Zinc metalloprotease</fullName>
        <ecNumber evidence="11">3.4.24.-</ecNumber>
    </recommendedName>
</protein>
<feature type="transmembrane region" description="Helical" evidence="11">
    <location>
        <begin position="6"/>
        <end position="25"/>
    </location>
</feature>
<dbReference type="GO" id="GO:0004222">
    <property type="term" value="F:metalloendopeptidase activity"/>
    <property type="evidence" value="ECO:0007669"/>
    <property type="project" value="InterPro"/>
</dbReference>
<dbReference type="EC" id="3.4.24.-" evidence="11"/>
<evidence type="ECO:0000256" key="1">
    <source>
        <dbReference type="ARBA" id="ARBA00001947"/>
    </source>
</evidence>
<dbReference type="Gene3D" id="2.30.42.10">
    <property type="match status" value="1"/>
</dbReference>
<dbReference type="PANTHER" id="PTHR42837">
    <property type="entry name" value="REGULATOR OF SIGMA-E PROTEASE RSEP"/>
    <property type="match status" value="1"/>
</dbReference>
<dbReference type="InterPro" id="IPR036034">
    <property type="entry name" value="PDZ_sf"/>
</dbReference>
<accession>A0A2M7XHH2</accession>
<evidence type="ECO:0000313" key="14">
    <source>
        <dbReference type="Proteomes" id="UP000229749"/>
    </source>
</evidence>
<dbReference type="InterPro" id="IPR008915">
    <property type="entry name" value="Peptidase_M50"/>
</dbReference>